<evidence type="ECO:0000313" key="3">
    <source>
        <dbReference type="Proteomes" id="UP001163687"/>
    </source>
</evidence>
<reference evidence="2" key="1">
    <citation type="submission" date="2022-03" db="EMBL/GenBank/DDBJ databases">
        <title>Complete genome sequence of Caldinitratiruptor microaerophilus.</title>
        <authorList>
            <person name="Mukaiyama R."/>
            <person name="Nishiyama T."/>
            <person name="Ueda K."/>
        </authorList>
    </citation>
    <scope>NUCLEOTIDE SEQUENCE</scope>
    <source>
        <strain evidence="2">JCM 16183</strain>
    </source>
</reference>
<accession>A0AA35CPD9</accession>
<keyword evidence="3" id="KW-1185">Reference proteome</keyword>
<organism evidence="2 3">
    <name type="scientific">Caldinitratiruptor microaerophilus</name>
    <dbReference type="NCBI Taxonomy" id="671077"/>
    <lineage>
        <taxon>Bacteria</taxon>
        <taxon>Bacillati</taxon>
        <taxon>Bacillota</taxon>
        <taxon>Clostridia</taxon>
        <taxon>Eubacteriales</taxon>
        <taxon>Symbiobacteriaceae</taxon>
        <taxon>Caldinitratiruptor</taxon>
    </lineage>
</organism>
<dbReference type="RefSeq" id="WP_264842156.1">
    <property type="nucleotide sequence ID" value="NZ_AP025628.1"/>
</dbReference>
<evidence type="ECO:0008006" key="4">
    <source>
        <dbReference type="Google" id="ProtNLM"/>
    </source>
</evidence>
<evidence type="ECO:0000313" key="2">
    <source>
        <dbReference type="EMBL" id="BDG61512.1"/>
    </source>
</evidence>
<keyword evidence="1" id="KW-1133">Transmembrane helix</keyword>
<keyword evidence="1" id="KW-0472">Membrane</keyword>
<sequence>MRRSLGLVLVVGVAGAVVGNVVGQALPVPFLHVSYDLGRLLLAVAGFSFELQLRISVAGAVGLALALVWALRS</sequence>
<gene>
    <name evidence="2" type="ORF">caldi_26020</name>
</gene>
<protein>
    <recommendedName>
        <fullName evidence="4">DUF4321 domain-containing protein</fullName>
    </recommendedName>
</protein>
<proteinExistence type="predicted"/>
<dbReference type="EMBL" id="AP025628">
    <property type="protein sequence ID" value="BDG61512.1"/>
    <property type="molecule type" value="Genomic_DNA"/>
</dbReference>
<dbReference type="Proteomes" id="UP001163687">
    <property type="component" value="Chromosome"/>
</dbReference>
<keyword evidence="1" id="KW-0812">Transmembrane</keyword>
<dbReference type="AlphaFoldDB" id="A0AA35CPD9"/>
<feature type="transmembrane region" description="Helical" evidence="1">
    <location>
        <begin position="51"/>
        <end position="71"/>
    </location>
</feature>
<evidence type="ECO:0000256" key="1">
    <source>
        <dbReference type="SAM" id="Phobius"/>
    </source>
</evidence>
<name>A0AA35CPD9_9FIRM</name>
<dbReference type="KEGG" id="cmic:caldi_26020"/>